<evidence type="ECO:0000256" key="10">
    <source>
        <dbReference type="ARBA" id="ARBA00023136"/>
    </source>
</evidence>
<evidence type="ECO:0000256" key="6">
    <source>
        <dbReference type="ARBA" id="ARBA00022692"/>
    </source>
</evidence>
<keyword evidence="9" id="KW-0406">Ion transport</keyword>
<dbReference type="RefSeq" id="WP_108686581.1">
    <property type="nucleotide sequence ID" value="NZ_QCYK01000002.1"/>
</dbReference>
<dbReference type="Pfam" id="PF02254">
    <property type="entry name" value="TrkA_N"/>
    <property type="match status" value="1"/>
</dbReference>
<evidence type="ECO:0000256" key="3">
    <source>
        <dbReference type="ARBA" id="ARBA00022448"/>
    </source>
</evidence>
<sequence length="627" mass="68437">MQQHTIFFQAMVFLAAAVVCVPLAKRIGMGSVLGYLLAGIIIGPSVFNMIGTERHAIMEFAEFGVVMMLFLVGLELEPKLLWKLRASVLGLGSLQVVVSALVLSAAAFLLGLDARVAAMVGMTLCLSSTAIVLQSLKEKGLLDTSGGHNSFAVLLFQDIAVIPMMAIFPLLAPRAAPGEHGGGEATAWLSKMPGWEQSLIALGGVMGIIIAGYLFVRPLLNIVARTGIRELFTATALLLVISVTVLMTMVGLSPALGAFLGGVVLANSEYRHELQADIEPFKGLLLGLFFMAVGASIDFKLVATKPWIILGLVLGIMVVKTGVLLVLGRFFKLSFRQNLLFALSLCQVGEFSFVLISFIRTTYVLEPAITNLITVVVAVSMVFTPLVLMVYEKWLGPMVSDGDDVTERRESDVINEHSDVIICGFGRFGNLAGRFIRANGISATILDLDSDRVDTLRKLGMKVYYGDGTRHDMLLAAGAETAKVIILALDTAEKNMDAVKVVKKHFPHLRMFVRAVGNLDSYELMDAGVLHIYRETADTSLRLGADVLVALGHRAYHTQRAARLFLRHDDRLLKELSSIHDDSNQFEHTMRERIADLQQMMESDKRNMLREDIGWDTASLKGDADIQ</sequence>
<evidence type="ECO:0000256" key="5">
    <source>
        <dbReference type="ARBA" id="ARBA00022538"/>
    </source>
</evidence>
<dbReference type="PANTHER" id="PTHR46157">
    <property type="entry name" value="K(+) EFFLUX ANTIPORTER 3, CHLOROPLASTIC"/>
    <property type="match status" value="1"/>
</dbReference>
<dbReference type="Gene3D" id="3.40.50.720">
    <property type="entry name" value="NAD(P)-binding Rossmann-like Domain"/>
    <property type="match status" value="1"/>
</dbReference>
<keyword evidence="4" id="KW-0050">Antiport</keyword>
<evidence type="ECO:0000256" key="9">
    <source>
        <dbReference type="ARBA" id="ARBA00023065"/>
    </source>
</evidence>
<evidence type="ECO:0000256" key="1">
    <source>
        <dbReference type="ARBA" id="ARBA00004127"/>
    </source>
</evidence>
<dbReference type="InterPro" id="IPR004771">
    <property type="entry name" value="K/H_exchanger"/>
</dbReference>
<feature type="domain" description="RCK N-terminal" evidence="12">
    <location>
        <begin position="417"/>
        <end position="541"/>
    </location>
</feature>
<organism evidence="13 14">
    <name type="scientific">Chitinophaga parva</name>
    <dbReference type="NCBI Taxonomy" id="2169414"/>
    <lineage>
        <taxon>Bacteria</taxon>
        <taxon>Pseudomonadati</taxon>
        <taxon>Bacteroidota</taxon>
        <taxon>Chitinophagia</taxon>
        <taxon>Chitinophagales</taxon>
        <taxon>Chitinophagaceae</taxon>
        <taxon>Chitinophaga</taxon>
    </lineage>
</organism>
<evidence type="ECO:0000256" key="11">
    <source>
        <dbReference type="SAM" id="Phobius"/>
    </source>
</evidence>
<dbReference type="GO" id="GO:0006813">
    <property type="term" value="P:potassium ion transport"/>
    <property type="evidence" value="ECO:0007669"/>
    <property type="project" value="UniProtKB-KW"/>
</dbReference>
<feature type="transmembrane region" description="Helical" evidence="11">
    <location>
        <begin position="32"/>
        <end position="50"/>
    </location>
</feature>
<dbReference type="InterPro" id="IPR003148">
    <property type="entry name" value="RCK_N"/>
</dbReference>
<feature type="transmembrane region" description="Helical" evidence="11">
    <location>
        <begin position="148"/>
        <end position="172"/>
    </location>
</feature>
<keyword evidence="5" id="KW-0633">Potassium transport</keyword>
<reference evidence="13 14" key="1">
    <citation type="submission" date="2018-04" db="EMBL/GenBank/DDBJ databases">
        <title>Chitinophaga fuyangensis sp. nov., isolated from soil in a chemical factory.</title>
        <authorList>
            <person name="Chen K."/>
        </authorList>
    </citation>
    <scope>NUCLEOTIDE SEQUENCE [LARGE SCALE GENOMIC DNA]</scope>
    <source>
        <strain evidence="13 14">LY-1</strain>
    </source>
</reference>
<evidence type="ECO:0000256" key="2">
    <source>
        <dbReference type="ARBA" id="ARBA00005551"/>
    </source>
</evidence>
<gene>
    <name evidence="13" type="ORF">DCC81_10385</name>
</gene>
<proteinExistence type="inferred from homology"/>
<evidence type="ECO:0000256" key="7">
    <source>
        <dbReference type="ARBA" id="ARBA00022958"/>
    </source>
</evidence>
<dbReference type="PANTHER" id="PTHR46157:SF4">
    <property type="entry name" value="K(+) EFFLUX ANTIPORTER 3, CHLOROPLASTIC"/>
    <property type="match status" value="1"/>
</dbReference>
<comment type="similarity">
    <text evidence="2">Belongs to the monovalent cation:proton antiporter 2 (CPA2) transporter (TC 2.A.37) family.</text>
</comment>
<dbReference type="GO" id="GO:0008324">
    <property type="term" value="F:monoatomic cation transmembrane transporter activity"/>
    <property type="evidence" value="ECO:0007669"/>
    <property type="project" value="InterPro"/>
</dbReference>
<feature type="transmembrane region" description="Helical" evidence="11">
    <location>
        <begin position="56"/>
        <end position="76"/>
    </location>
</feature>
<dbReference type="GO" id="GO:0005886">
    <property type="term" value="C:plasma membrane"/>
    <property type="evidence" value="ECO:0007669"/>
    <property type="project" value="TreeGrafter"/>
</dbReference>
<dbReference type="Pfam" id="PF00999">
    <property type="entry name" value="Na_H_Exchanger"/>
    <property type="match status" value="1"/>
</dbReference>
<evidence type="ECO:0000313" key="14">
    <source>
        <dbReference type="Proteomes" id="UP000244450"/>
    </source>
</evidence>
<keyword evidence="7" id="KW-0630">Potassium</keyword>
<comment type="subcellular location">
    <subcellularLocation>
        <location evidence="1">Endomembrane system</location>
        <topology evidence="1">Multi-pass membrane protein</topology>
    </subcellularLocation>
</comment>
<keyword evidence="6 11" id="KW-0812">Transmembrane</keyword>
<comment type="caution">
    <text evidence="13">The sequence shown here is derived from an EMBL/GenBank/DDBJ whole genome shotgun (WGS) entry which is preliminary data.</text>
</comment>
<keyword evidence="14" id="KW-1185">Reference proteome</keyword>
<dbReference type="FunFam" id="3.40.50.720:FF:000036">
    <property type="entry name" value="Glutathione-regulated potassium-efflux system protein KefB"/>
    <property type="match status" value="1"/>
</dbReference>
<accession>A0A2T7BEN7</accession>
<evidence type="ECO:0000259" key="12">
    <source>
        <dbReference type="PROSITE" id="PS51201"/>
    </source>
</evidence>
<name>A0A2T7BEN7_9BACT</name>
<dbReference type="GO" id="GO:0012505">
    <property type="term" value="C:endomembrane system"/>
    <property type="evidence" value="ECO:0007669"/>
    <property type="project" value="UniProtKB-SubCell"/>
</dbReference>
<dbReference type="AlphaFoldDB" id="A0A2T7BEN7"/>
<dbReference type="EMBL" id="QCYK01000002">
    <property type="protein sequence ID" value="PUZ24740.1"/>
    <property type="molecule type" value="Genomic_DNA"/>
</dbReference>
<feature type="transmembrane region" description="Helical" evidence="11">
    <location>
        <begin position="88"/>
        <end position="110"/>
    </location>
</feature>
<dbReference type="GO" id="GO:1902600">
    <property type="term" value="P:proton transmembrane transport"/>
    <property type="evidence" value="ECO:0007669"/>
    <property type="project" value="InterPro"/>
</dbReference>
<evidence type="ECO:0000256" key="4">
    <source>
        <dbReference type="ARBA" id="ARBA00022449"/>
    </source>
</evidence>
<feature type="transmembrane region" description="Helical" evidence="11">
    <location>
        <begin position="307"/>
        <end position="327"/>
    </location>
</feature>
<keyword evidence="3" id="KW-0813">Transport</keyword>
<evidence type="ECO:0000313" key="13">
    <source>
        <dbReference type="EMBL" id="PUZ24740.1"/>
    </source>
</evidence>
<dbReference type="OrthoDB" id="9781411at2"/>
<dbReference type="SUPFAM" id="SSF51735">
    <property type="entry name" value="NAD(P)-binding Rossmann-fold domains"/>
    <property type="match status" value="1"/>
</dbReference>
<feature type="transmembrane region" description="Helical" evidence="11">
    <location>
        <begin position="6"/>
        <end position="25"/>
    </location>
</feature>
<protein>
    <submittedName>
        <fullName evidence="13">Potassium transporter</fullName>
    </submittedName>
</protein>
<feature type="transmembrane region" description="Helical" evidence="11">
    <location>
        <begin position="116"/>
        <end position="136"/>
    </location>
</feature>
<feature type="transmembrane region" description="Helical" evidence="11">
    <location>
        <begin position="371"/>
        <end position="391"/>
    </location>
</feature>
<feature type="transmembrane region" description="Helical" evidence="11">
    <location>
        <begin position="198"/>
        <end position="216"/>
    </location>
</feature>
<dbReference type="PROSITE" id="PS51201">
    <property type="entry name" value="RCK_N"/>
    <property type="match status" value="1"/>
</dbReference>
<keyword evidence="8 11" id="KW-1133">Transmembrane helix</keyword>
<keyword evidence="10 11" id="KW-0472">Membrane</keyword>
<dbReference type="NCBIfam" id="TIGR00932">
    <property type="entry name" value="2a37"/>
    <property type="match status" value="1"/>
</dbReference>
<dbReference type="Proteomes" id="UP000244450">
    <property type="component" value="Unassembled WGS sequence"/>
</dbReference>
<dbReference type="Gene3D" id="1.20.1530.20">
    <property type="match status" value="1"/>
</dbReference>
<evidence type="ECO:0000256" key="8">
    <source>
        <dbReference type="ARBA" id="ARBA00022989"/>
    </source>
</evidence>
<dbReference type="InterPro" id="IPR038770">
    <property type="entry name" value="Na+/solute_symporter_sf"/>
</dbReference>
<dbReference type="GO" id="GO:0015297">
    <property type="term" value="F:antiporter activity"/>
    <property type="evidence" value="ECO:0007669"/>
    <property type="project" value="UniProtKB-KW"/>
</dbReference>
<dbReference type="InterPro" id="IPR006153">
    <property type="entry name" value="Cation/H_exchanger_TM"/>
</dbReference>
<feature type="transmembrane region" description="Helical" evidence="11">
    <location>
        <begin position="339"/>
        <end position="359"/>
    </location>
</feature>
<dbReference type="InterPro" id="IPR036291">
    <property type="entry name" value="NAD(P)-bd_dom_sf"/>
</dbReference>